<organism evidence="1 2">
    <name type="scientific">Dallia pectoralis</name>
    <name type="common">Alaska blackfish</name>
    <dbReference type="NCBI Taxonomy" id="75939"/>
    <lineage>
        <taxon>Eukaryota</taxon>
        <taxon>Metazoa</taxon>
        <taxon>Chordata</taxon>
        <taxon>Craniata</taxon>
        <taxon>Vertebrata</taxon>
        <taxon>Euteleostomi</taxon>
        <taxon>Actinopterygii</taxon>
        <taxon>Neopterygii</taxon>
        <taxon>Teleostei</taxon>
        <taxon>Protacanthopterygii</taxon>
        <taxon>Esociformes</taxon>
        <taxon>Umbridae</taxon>
        <taxon>Dallia</taxon>
    </lineage>
</organism>
<reference evidence="1" key="1">
    <citation type="submission" date="2021-05" db="EMBL/GenBank/DDBJ databases">
        <authorList>
            <person name="Pan Q."/>
            <person name="Jouanno E."/>
            <person name="Zahm M."/>
            <person name="Klopp C."/>
            <person name="Cabau C."/>
            <person name="Louis A."/>
            <person name="Berthelot C."/>
            <person name="Parey E."/>
            <person name="Roest Crollius H."/>
            <person name="Montfort J."/>
            <person name="Robinson-Rechavi M."/>
            <person name="Bouchez O."/>
            <person name="Lampietro C."/>
            <person name="Lopez Roques C."/>
            <person name="Donnadieu C."/>
            <person name="Postlethwait J."/>
            <person name="Bobe J."/>
            <person name="Dillon D."/>
            <person name="Chandos A."/>
            <person name="von Hippel F."/>
            <person name="Guiguen Y."/>
        </authorList>
    </citation>
    <scope>NUCLEOTIDE SEQUENCE</scope>
    <source>
        <strain evidence="1">YG-Jan2019</strain>
    </source>
</reference>
<comment type="caution">
    <text evidence="1">The sequence shown here is derived from an EMBL/GenBank/DDBJ whole genome shotgun (WGS) entry which is preliminary data.</text>
</comment>
<accession>A0ACC2FG27</accession>
<name>A0ACC2FG27_DALPE</name>
<dbReference type="EMBL" id="CM055755">
    <property type="protein sequence ID" value="KAJ7990314.1"/>
    <property type="molecule type" value="Genomic_DNA"/>
</dbReference>
<gene>
    <name evidence="1" type="ORF">DPEC_G00299020</name>
</gene>
<evidence type="ECO:0000313" key="2">
    <source>
        <dbReference type="Proteomes" id="UP001157502"/>
    </source>
</evidence>
<dbReference type="Proteomes" id="UP001157502">
    <property type="component" value="Chromosome 28"/>
</dbReference>
<proteinExistence type="predicted"/>
<evidence type="ECO:0000313" key="1">
    <source>
        <dbReference type="EMBL" id="KAJ7990314.1"/>
    </source>
</evidence>
<sequence>MDSTKVLNFSIDHILGSDVGPPYPSGSKTSQHLGHLPGSFLHGSSNDHHVNWSYDMTRPPTTTHVQQVPTMSHLFDYTGSYLGYGSVHCQHANLYFSASHHRVPIDERASYPLCAKLDQGENHRTRGRMRTVFTDSQTKELELLFNQTNYPGVEARAELASNAGLTEEIVRVWFKNRRARRKKQKSVTKAPSPIRATPITDRTVYNKRDFQGKHLYGFLR</sequence>
<protein>
    <submittedName>
        <fullName evidence="1">Uncharacterized protein</fullName>
    </submittedName>
</protein>
<keyword evidence="2" id="KW-1185">Reference proteome</keyword>